<gene>
    <name evidence="1" type="ORF">LZG35_10415</name>
</gene>
<protein>
    <submittedName>
        <fullName evidence="1">Uncharacterized protein</fullName>
    </submittedName>
</protein>
<dbReference type="GeneID" id="94685980"/>
<dbReference type="EMBL" id="JAJVKT010000011">
    <property type="protein sequence ID" value="MCE7509048.1"/>
    <property type="molecule type" value="Genomic_DNA"/>
</dbReference>
<dbReference type="AlphaFoldDB" id="A0A9Q3W6Q6"/>
<keyword evidence="2" id="KW-1185">Reference proteome</keyword>
<evidence type="ECO:0000313" key="2">
    <source>
        <dbReference type="Proteomes" id="UP001107961"/>
    </source>
</evidence>
<comment type="caution">
    <text evidence="1">The sequence shown here is derived from an EMBL/GenBank/DDBJ whole genome shotgun (WGS) entry which is preliminary data.</text>
</comment>
<dbReference type="Proteomes" id="UP001107961">
    <property type="component" value="Unassembled WGS sequence"/>
</dbReference>
<evidence type="ECO:0000313" key="1">
    <source>
        <dbReference type="EMBL" id="MCE7509048.1"/>
    </source>
</evidence>
<reference evidence="1" key="1">
    <citation type="submission" date="2022-01" db="EMBL/GenBank/DDBJ databases">
        <authorList>
            <person name="Karlyshev A.V."/>
            <person name="Jaspars M."/>
        </authorList>
    </citation>
    <scope>NUCLEOTIDE SEQUENCE</scope>
    <source>
        <strain evidence="1">AGSA3-2</strain>
    </source>
</reference>
<dbReference type="KEGG" id="axe:P40_06095"/>
<name>A0A9Q3W6Q6_9GAMM</name>
<organism evidence="1 2">
    <name type="scientific">Alloalcanivorax xenomutans</name>
    <dbReference type="NCBI Taxonomy" id="1094342"/>
    <lineage>
        <taxon>Bacteria</taxon>
        <taxon>Pseudomonadati</taxon>
        <taxon>Pseudomonadota</taxon>
        <taxon>Gammaproteobacteria</taxon>
        <taxon>Oceanospirillales</taxon>
        <taxon>Alcanivoracaceae</taxon>
        <taxon>Alloalcanivorax</taxon>
    </lineage>
</organism>
<dbReference type="RefSeq" id="WP_022995405.1">
    <property type="nucleotide sequence ID" value="NZ_CBDDTQ010000001.1"/>
</dbReference>
<accession>A0A9Q3W6Q6</accession>
<proteinExistence type="predicted"/>
<sequence>MGRWWRPNKVILRRNRDQRGYRYLAAELQSNGDLVFVGQDLGAGVSDSFGCCEYEWQWTIKAADMPKLRAALQTRKPVLAALKQRFAGDESVRLYAFLCASAVPFETFSRIGD</sequence>